<feature type="region of interest" description="Disordered" evidence="9">
    <location>
        <begin position="843"/>
        <end position="870"/>
    </location>
</feature>
<dbReference type="PANTHER" id="PTHR15012">
    <property type="entry name" value="APICAL PROTEIN/SHROOM-RELATED"/>
    <property type="match status" value="1"/>
</dbReference>
<evidence type="ECO:0000259" key="11">
    <source>
        <dbReference type="PROSITE" id="PS51307"/>
    </source>
</evidence>
<evidence type="ECO:0000256" key="4">
    <source>
        <dbReference type="ARBA" id="ARBA00022490"/>
    </source>
</evidence>
<dbReference type="Pfam" id="PF08687">
    <property type="entry name" value="ASD2"/>
    <property type="match status" value="1"/>
</dbReference>
<dbReference type="InParanoid" id="A0A6P7YTD2"/>
<dbReference type="GO" id="GO:0030864">
    <property type="term" value="C:cortical actin cytoskeleton"/>
    <property type="evidence" value="ECO:0007669"/>
    <property type="project" value="TreeGrafter"/>
</dbReference>
<reference evidence="13" key="1">
    <citation type="submission" date="2025-08" db="UniProtKB">
        <authorList>
            <consortium name="RefSeq"/>
        </authorList>
    </citation>
    <scope>IDENTIFICATION</scope>
</reference>
<keyword evidence="3" id="KW-0217">Developmental protein</keyword>
<dbReference type="KEGG" id="muo:115474943"/>
<dbReference type="SMART" id="SM00228">
    <property type="entry name" value="PDZ"/>
    <property type="match status" value="1"/>
</dbReference>
<feature type="region of interest" description="Disordered" evidence="9">
    <location>
        <begin position="484"/>
        <end position="503"/>
    </location>
</feature>
<feature type="region of interest" description="Disordered" evidence="9">
    <location>
        <begin position="164"/>
        <end position="187"/>
    </location>
</feature>
<dbReference type="GeneID" id="115474943"/>
<organism evidence="12 13">
    <name type="scientific">Microcaecilia unicolor</name>
    <dbReference type="NCBI Taxonomy" id="1415580"/>
    <lineage>
        <taxon>Eukaryota</taxon>
        <taxon>Metazoa</taxon>
        <taxon>Chordata</taxon>
        <taxon>Craniata</taxon>
        <taxon>Vertebrata</taxon>
        <taxon>Euteleostomi</taxon>
        <taxon>Amphibia</taxon>
        <taxon>Gymnophiona</taxon>
        <taxon>Siphonopidae</taxon>
        <taxon>Microcaecilia</taxon>
    </lineage>
</organism>
<feature type="region of interest" description="Disordered" evidence="9">
    <location>
        <begin position="595"/>
        <end position="626"/>
    </location>
</feature>
<feature type="compositionally biased region" description="Basic and acidic residues" evidence="9">
    <location>
        <begin position="521"/>
        <end position="532"/>
    </location>
</feature>
<accession>A0A6P7YTD2</accession>
<keyword evidence="8" id="KW-0175">Coiled coil</keyword>
<dbReference type="FunCoup" id="A0A6P7YTD2">
    <property type="interactions" value="44"/>
</dbReference>
<evidence type="ECO:0000313" key="13">
    <source>
        <dbReference type="RefSeq" id="XP_030066520.1"/>
    </source>
</evidence>
<dbReference type="GO" id="GO:0016324">
    <property type="term" value="C:apical plasma membrane"/>
    <property type="evidence" value="ECO:0007669"/>
    <property type="project" value="TreeGrafter"/>
</dbReference>
<dbReference type="Proteomes" id="UP000515156">
    <property type="component" value="Chromosome 7"/>
</dbReference>
<evidence type="ECO:0000256" key="2">
    <source>
        <dbReference type="ARBA" id="ARBA00006469"/>
    </source>
</evidence>
<dbReference type="CTD" id="57477"/>
<dbReference type="GO" id="GO:0005912">
    <property type="term" value="C:adherens junction"/>
    <property type="evidence" value="ECO:0007669"/>
    <property type="project" value="TreeGrafter"/>
</dbReference>
<sequence length="1810" mass="203615">MDRGAPTAGLEERMENRTVPFQCIHVQLQGGAPWGFTLKGGLEHGEPLIVSKIEDGGKAALCRKMQVGDELVNINGTPLYGSRQEALILIKGSFRILKMIVRRRNVPVIRPHSWHLAKLSEVRTEAATMHFPSDAFSLSWHSGCEASDLSIQWNQLSRHCSTDKSSSIGSMESLDQPNQTYFEGNLSPIDQSMYHNKRDSAYSSFSASSNTSDYTLSLRPEESASMDCILQGLGGCKHSDGRYLQTGNGGGETPEGSNSHHLGGHSEPNSRPSSCTYETSLSGSSKAAPQPPVRRDSLRASKAHAVHSEKRRASAPVDSLHLAGRWTSDTFLSVQNKSLEGLHCRCGQAFALCSGHTKDQLSSDQYYMLSSQTDKGQQSTETLLNDNREQFVKQVSICKQSADNSICNNIKNNKDNRDQAAPVSLTDCTSPQQKVHVLEQHSDSECLVASSLQLVNPTAEFGYSSESQLVQERHQWTMSPLHSTQFDQKSPCLKESDKEHLSDKAVHEEYNKKPLFAEEVVHNSKNTREDACSPKLRGSCEPSHLKDSPDFERSYSVPDETTDHQQNFQPAPQLSTENVALRSACSMETLVEEYKDPKESKLNVRKPASSRHRSAQMRKRSDRFATNLRNEIQRRKAQLQKSKGSSVFLCGEEPVEETDEPCETACPPPSRCLPPPPPPKSWSSCTERRGSSDIGREKSLNYLNQDLKHHELRMDETRKTPDHLTDSESAVSAVDWTAPAKVKLPSSEGKPSNDIKRVMSSECLNRELDNHELKAHEPLRNASHLTVPNTKWNAPQKTRSYISEDELSDIWRAKSSESLNQETNNYEPRMSEAQRVTDQLTGRMAGVPDGQWNAPPKCKSPTSDSKPSYDIWRTKSSECLNQEAKSQDLKKVYDAQRTTEHLTSRMSMSTISDGEQNTPCPSPEPEKQRSRQISNRNGGRWKWSPEHKLQPQFRHPKENQLVSYSEESEVILTPKQISEESTLLPFADRRKFFEETSKTISNPHHPVMLIKQNKPAFRSVPTEKTTVFQPAILDCRDRRRHSIDQSYHPASPIIQDSSISCSDYISQGMDQPICCKQGKHPGDCDYLRAVVYTCNVHGPVRHEPCIYCSGDVCPALIKRNLQPSHHSYRCHHHQWPRCAECCCLSQHSIMEESSSLCSDHWQARKPFSQELPLEEWEQQTKINRKISKSVSELPLCKVGFQRVGSFRPCCESADHEWPTCFRTVSSHDLSCDHDRPIRTVEFSAYEDGPDDPQPRPLRGRALSESHINFEPLSSRGREKREPVLEKLEESRPEPTKKKGPPPPRPPPPNWRRFEARRASHHHLYRSAESSGPGLTAQSELPGAPSLPQQMSGIDMETVRQRSQSLPLEQTHRDILKPVAMPPSRAPCWMPQECSATNSTCHPSEQSHFSSYQQGTRKRVPDPLVIAAGNQPNSRTTAMRQDRVQAEVIDDVTENKDTAKDWSTEWQPLQPALPSPALEVSGPAQEGTDAEGPWLATSHRQAVRLNSDELMREVAERDKSLAGVLNPASGLVTAAEVMGDLFSKSSSQSWKEQYECEWSTAERPHQNPVPERYEFQPISPPPGGAVSPTSCSAYYNTSAGKAELLNKMKGLPEVAEVESDEDVDHELAQRKMQLIESISRKLSVLHEAQRGLLEDIAANLALGEEVEALVKTVCKVNELDKYRMFIGDLDKVVNLLLSLSGRLARVENALNCLDPETAKEEKLALIEKKRQLTEQLEDAKELKENVDRREKVVYDTISRYLMEEQLQDYHHFVKMKSALIIEQRELEEKIKLGEEQLKCLRESLLSSPKDF</sequence>
<keyword evidence="6" id="KW-0009">Actin-binding</keyword>
<keyword evidence="12" id="KW-1185">Reference proteome</keyword>
<protein>
    <submittedName>
        <fullName evidence="13">Protein Shroom4 isoform X1</fullName>
    </submittedName>
</protein>
<dbReference type="CDD" id="cd06750">
    <property type="entry name" value="PDZ_shroom2_3_4-like"/>
    <property type="match status" value="1"/>
</dbReference>
<name>A0A6P7YTD2_9AMPH</name>
<dbReference type="InterPro" id="IPR014799">
    <property type="entry name" value="ASD2_dom"/>
</dbReference>
<evidence type="ECO:0000256" key="8">
    <source>
        <dbReference type="SAM" id="Coils"/>
    </source>
</evidence>
<feature type="domain" description="ASD2" evidence="11">
    <location>
        <begin position="1507"/>
        <end position="1804"/>
    </location>
</feature>
<dbReference type="InterPro" id="IPR036034">
    <property type="entry name" value="PDZ_sf"/>
</dbReference>
<feature type="compositionally biased region" description="Polar residues" evidence="9">
    <location>
        <begin position="904"/>
        <end position="919"/>
    </location>
</feature>
<dbReference type="InterPro" id="IPR001478">
    <property type="entry name" value="PDZ"/>
</dbReference>
<keyword evidence="4" id="KW-0963">Cytoplasm</keyword>
<dbReference type="InterPro" id="IPR027685">
    <property type="entry name" value="Shroom_fam"/>
</dbReference>
<keyword evidence="7" id="KW-0206">Cytoskeleton</keyword>
<feature type="region of interest" description="Disordered" evidence="9">
    <location>
        <begin position="1472"/>
        <end position="1495"/>
    </location>
</feature>
<feature type="domain" description="PDZ" evidence="10">
    <location>
        <begin position="23"/>
        <end position="105"/>
    </location>
</feature>
<feature type="compositionally biased region" description="Basic residues" evidence="9">
    <location>
        <begin position="608"/>
        <end position="621"/>
    </location>
</feature>
<evidence type="ECO:0000256" key="9">
    <source>
        <dbReference type="SAM" id="MobiDB-lite"/>
    </source>
</evidence>
<feature type="compositionally biased region" description="Basic and acidic residues" evidence="9">
    <location>
        <begin position="1275"/>
        <end position="1296"/>
    </location>
</feature>
<feature type="compositionally biased region" description="Basic and acidic residues" evidence="9">
    <location>
        <begin position="543"/>
        <end position="553"/>
    </location>
</feature>
<dbReference type="RefSeq" id="XP_030066520.1">
    <property type="nucleotide sequence ID" value="XM_030210660.1"/>
</dbReference>
<feature type="compositionally biased region" description="Pro residues" evidence="9">
    <location>
        <begin position="1300"/>
        <end position="1309"/>
    </location>
</feature>
<dbReference type="OrthoDB" id="10063560at2759"/>
<feature type="compositionally biased region" description="Basic and acidic residues" evidence="9">
    <location>
        <begin position="492"/>
        <end position="503"/>
    </location>
</feature>
<feature type="region of interest" description="Disordered" evidence="9">
    <location>
        <begin position="241"/>
        <end position="313"/>
    </location>
</feature>
<evidence type="ECO:0000256" key="7">
    <source>
        <dbReference type="ARBA" id="ARBA00023212"/>
    </source>
</evidence>
<evidence type="ECO:0000259" key="10">
    <source>
        <dbReference type="PROSITE" id="PS50106"/>
    </source>
</evidence>
<evidence type="ECO:0000256" key="5">
    <source>
        <dbReference type="ARBA" id="ARBA00022553"/>
    </source>
</evidence>
<keyword evidence="5" id="KW-0597">Phosphoprotein</keyword>
<comment type="subcellular location">
    <subcellularLocation>
        <location evidence="1">Cytoplasm</location>
        <location evidence="1">Cytoskeleton</location>
    </subcellularLocation>
</comment>
<evidence type="ECO:0000256" key="6">
    <source>
        <dbReference type="ARBA" id="ARBA00023203"/>
    </source>
</evidence>
<evidence type="ECO:0000256" key="1">
    <source>
        <dbReference type="ARBA" id="ARBA00004245"/>
    </source>
</evidence>
<dbReference type="FunFam" id="2.30.42.10:FF:000100">
    <property type="entry name" value="Shroom family member 2"/>
    <property type="match status" value="1"/>
</dbReference>
<dbReference type="Gene3D" id="2.30.42.10">
    <property type="match status" value="1"/>
</dbReference>
<feature type="region of interest" description="Disordered" evidence="9">
    <location>
        <begin position="900"/>
        <end position="949"/>
    </location>
</feature>
<dbReference type="Gene3D" id="6.10.250.3120">
    <property type="match status" value="1"/>
</dbReference>
<dbReference type="PROSITE" id="PS50106">
    <property type="entry name" value="PDZ"/>
    <property type="match status" value="1"/>
</dbReference>
<dbReference type="GO" id="GO:0007015">
    <property type="term" value="P:actin filament organization"/>
    <property type="evidence" value="ECO:0007669"/>
    <property type="project" value="TreeGrafter"/>
</dbReference>
<evidence type="ECO:0000256" key="3">
    <source>
        <dbReference type="ARBA" id="ARBA00022473"/>
    </source>
</evidence>
<dbReference type="SUPFAM" id="SSF50156">
    <property type="entry name" value="PDZ domain-like"/>
    <property type="match status" value="1"/>
</dbReference>
<dbReference type="GO" id="GO:0043296">
    <property type="term" value="C:apical junction complex"/>
    <property type="evidence" value="ECO:0007669"/>
    <property type="project" value="TreeGrafter"/>
</dbReference>
<comment type="similarity">
    <text evidence="2">Belongs to the shroom family.</text>
</comment>
<dbReference type="GO" id="GO:0051015">
    <property type="term" value="F:actin filament binding"/>
    <property type="evidence" value="ECO:0007669"/>
    <property type="project" value="InterPro"/>
</dbReference>
<gene>
    <name evidence="13" type="primary">SHROOM4</name>
</gene>
<proteinExistence type="inferred from homology"/>
<feature type="region of interest" description="Disordered" evidence="9">
    <location>
        <begin position="521"/>
        <end position="572"/>
    </location>
</feature>
<feature type="coiled-coil region" evidence="8">
    <location>
        <begin position="1721"/>
        <end position="1751"/>
    </location>
</feature>
<dbReference type="Pfam" id="PF00595">
    <property type="entry name" value="PDZ"/>
    <property type="match status" value="1"/>
</dbReference>
<feature type="region of interest" description="Disordered" evidence="9">
    <location>
        <begin position="1242"/>
        <end position="1349"/>
    </location>
</feature>
<dbReference type="PANTHER" id="PTHR15012:SF35">
    <property type="entry name" value="PROTEIN SHROOM4"/>
    <property type="match status" value="1"/>
</dbReference>
<dbReference type="PROSITE" id="PS51307">
    <property type="entry name" value="ASD2"/>
    <property type="match status" value="1"/>
</dbReference>
<feature type="compositionally biased region" description="Polar residues" evidence="9">
    <location>
        <begin position="267"/>
        <end position="287"/>
    </location>
</feature>
<evidence type="ECO:0000313" key="12">
    <source>
        <dbReference type="Proteomes" id="UP000515156"/>
    </source>
</evidence>